<reference evidence="2 3" key="1">
    <citation type="submission" date="2018-04" db="EMBL/GenBank/DDBJ databases">
        <title>Brenneria corticis sp.nov.</title>
        <authorList>
            <person name="Li Y."/>
        </authorList>
    </citation>
    <scope>NUCLEOTIDE SEQUENCE [LARGE SCALE GENOMIC DNA]</scope>
    <source>
        <strain evidence="2 3">CFCC 11842</strain>
    </source>
</reference>
<dbReference type="AlphaFoldDB" id="A0A2U1TL79"/>
<dbReference type="PANTHER" id="PTHR37549:SF1">
    <property type="entry name" value="LIPOPROTEIN LPRI"/>
    <property type="match status" value="1"/>
</dbReference>
<feature type="chain" id="PRO_5015458407" description="Lysozyme inhibitor LprI N-terminal domain-containing protein" evidence="1">
    <location>
        <begin position="25"/>
        <end position="265"/>
    </location>
</feature>
<evidence type="ECO:0008006" key="4">
    <source>
        <dbReference type="Google" id="ProtNLM"/>
    </source>
</evidence>
<comment type="caution">
    <text evidence="2">The sequence shown here is derived from an EMBL/GenBank/DDBJ whole genome shotgun (WGS) entry which is preliminary data.</text>
</comment>
<protein>
    <recommendedName>
        <fullName evidence="4">Lysozyme inhibitor LprI N-terminal domain-containing protein</fullName>
    </recommendedName>
</protein>
<name>A0A2U1TL79_9GAMM</name>
<accession>A0A2U1TL79</accession>
<evidence type="ECO:0000256" key="1">
    <source>
        <dbReference type="SAM" id="SignalP"/>
    </source>
</evidence>
<dbReference type="PANTHER" id="PTHR37549">
    <property type="entry name" value="LIPOPROTEIN LPRI"/>
    <property type="match status" value="1"/>
</dbReference>
<proteinExistence type="predicted"/>
<dbReference type="RefSeq" id="WP_136168591.1">
    <property type="nucleotide sequence ID" value="NZ_KZ819102.1"/>
</dbReference>
<gene>
    <name evidence="2" type="ORF">DDT56_22495</name>
</gene>
<evidence type="ECO:0000313" key="2">
    <source>
        <dbReference type="EMBL" id="PWC10119.1"/>
    </source>
</evidence>
<dbReference type="Proteomes" id="UP000296159">
    <property type="component" value="Unassembled WGS sequence"/>
</dbReference>
<dbReference type="InterPro" id="IPR052755">
    <property type="entry name" value="Lysozyme_Inhibitor_LprI"/>
</dbReference>
<organism evidence="2 3">
    <name type="scientific">Brenneria corticis</name>
    <dbReference type="NCBI Taxonomy" id="2173106"/>
    <lineage>
        <taxon>Bacteria</taxon>
        <taxon>Pseudomonadati</taxon>
        <taxon>Pseudomonadota</taxon>
        <taxon>Gammaproteobacteria</taxon>
        <taxon>Enterobacterales</taxon>
        <taxon>Pectobacteriaceae</taxon>
        <taxon>Brenneria</taxon>
    </lineage>
</organism>
<feature type="signal peptide" evidence="1">
    <location>
        <begin position="1"/>
        <end position="24"/>
    </location>
</feature>
<sequence>MALNKLKKSSIFFTAIFLSTTVFADEQNQLFGIWQVTEASINTESQRTLNYQYNDDRLVGREITIAPESISANFPGCVHCPLPDFKSEPMTLDTWVAKTEGDTDGANAKSYNLNSPGNEKVTVFTTRCAAGNFSSGGDASGNALLALSQHKIRLNWSDGIILTLQPVDAKTAPAPSFDCAKASNETEKAICGDRELASYDVSVKRSFDFFRQQAGEVGNSGLQQQITQEQKSWLRERNVCGKDKACLKTAMQNRLEALAHIMDGQ</sequence>
<keyword evidence="1" id="KW-0732">Signal</keyword>
<dbReference type="GO" id="GO:0005576">
    <property type="term" value="C:extracellular region"/>
    <property type="evidence" value="ECO:0007669"/>
    <property type="project" value="TreeGrafter"/>
</dbReference>
<dbReference type="EMBL" id="QDKH01000040">
    <property type="protein sequence ID" value="PWC10119.1"/>
    <property type="molecule type" value="Genomic_DNA"/>
</dbReference>
<keyword evidence="3" id="KW-1185">Reference proteome</keyword>
<evidence type="ECO:0000313" key="3">
    <source>
        <dbReference type="Proteomes" id="UP000296159"/>
    </source>
</evidence>